<sequence>MDHPISQLSDTSGFQSDSAKGPPISSPPPDDVLSQDFHRQVVTKLMRNESYTHNDHEGKKVLPAVDAASIAQALSPLARPQPTPRA</sequence>
<protein>
    <submittedName>
        <fullName evidence="2">Uncharacterized protein</fullName>
    </submittedName>
</protein>
<feature type="compositionally biased region" description="Polar residues" evidence="1">
    <location>
        <begin position="1"/>
        <end position="18"/>
    </location>
</feature>
<accession>A0A4R8Q697</accession>
<keyword evidence="3" id="KW-1185">Reference proteome</keyword>
<evidence type="ECO:0000313" key="3">
    <source>
        <dbReference type="Proteomes" id="UP000295083"/>
    </source>
</evidence>
<gene>
    <name evidence="2" type="ORF">C8035_v010972</name>
</gene>
<organism evidence="2 3">
    <name type="scientific">Colletotrichum spinosum</name>
    <dbReference type="NCBI Taxonomy" id="1347390"/>
    <lineage>
        <taxon>Eukaryota</taxon>
        <taxon>Fungi</taxon>
        <taxon>Dikarya</taxon>
        <taxon>Ascomycota</taxon>
        <taxon>Pezizomycotina</taxon>
        <taxon>Sordariomycetes</taxon>
        <taxon>Hypocreomycetidae</taxon>
        <taxon>Glomerellales</taxon>
        <taxon>Glomerellaceae</taxon>
        <taxon>Colletotrichum</taxon>
        <taxon>Colletotrichum orbiculare species complex</taxon>
    </lineage>
</organism>
<evidence type="ECO:0000256" key="1">
    <source>
        <dbReference type="SAM" id="MobiDB-lite"/>
    </source>
</evidence>
<comment type="caution">
    <text evidence="2">The sequence shown here is derived from an EMBL/GenBank/DDBJ whole genome shotgun (WGS) entry which is preliminary data.</text>
</comment>
<dbReference type="EMBL" id="QAPG01000059">
    <property type="protein sequence ID" value="TDZ33778.1"/>
    <property type="molecule type" value="Genomic_DNA"/>
</dbReference>
<name>A0A4R8Q697_9PEZI</name>
<proteinExistence type="predicted"/>
<feature type="region of interest" description="Disordered" evidence="1">
    <location>
        <begin position="1"/>
        <end position="37"/>
    </location>
</feature>
<evidence type="ECO:0000313" key="2">
    <source>
        <dbReference type="EMBL" id="TDZ33778.1"/>
    </source>
</evidence>
<dbReference type="Proteomes" id="UP000295083">
    <property type="component" value="Unassembled WGS sequence"/>
</dbReference>
<reference evidence="2 3" key="1">
    <citation type="submission" date="2018-11" db="EMBL/GenBank/DDBJ databases">
        <title>Genome sequence and assembly of Colletotrichum spinosum.</title>
        <authorList>
            <person name="Gan P."/>
            <person name="Shirasu K."/>
        </authorList>
    </citation>
    <scope>NUCLEOTIDE SEQUENCE [LARGE SCALE GENOMIC DNA]</scope>
    <source>
        <strain evidence="2 3">CBS 515.97</strain>
    </source>
</reference>
<dbReference type="AlphaFoldDB" id="A0A4R8Q697"/>